<dbReference type="PANTHER" id="PTHR42961:SF2">
    <property type="entry name" value="IRON-SULFUR PROTEIN NUBPL"/>
    <property type="match status" value="1"/>
</dbReference>
<dbReference type="GO" id="GO:0046872">
    <property type="term" value="F:metal ion binding"/>
    <property type="evidence" value="ECO:0007669"/>
    <property type="project" value="UniProtKB-KW"/>
</dbReference>
<dbReference type="InterPro" id="IPR033756">
    <property type="entry name" value="YlxH/NBP35"/>
</dbReference>
<dbReference type="InterPro" id="IPR027417">
    <property type="entry name" value="P-loop_NTPase"/>
</dbReference>
<dbReference type="GO" id="GO:0051539">
    <property type="term" value="F:4 iron, 4 sulfur cluster binding"/>
    <property type="evidence" value="ECO:0007669"/>
    <property type="project" value="TreeGrafter"/>
</dbReference>
<dbReference type="FunFam" id="3.40.50.300:FF:001119">
    <property type="entry name" value="Iron-sulfur cluster carrier protein"/>
    <property type="match status" value="1"/>
</dbReference>
<keyword evidence="3" id="KW-0067">ATP-binding</keyword>
<evidence type="ECO:0000256" key="4">
    <source>
        <dbReference type="ARBA" id="ARBA00023004"/>
    </source>
</evidence>
<organism evidence="6">
    <name type="scientific">bioreactor metagenome</name>
    <dbReference type="NCBI Taxonomy" id="1076179"/>
    <lineage>
        <taxon>unclassified sequences</taxon>
        <taxon>metagenomes</taxon>
        <taxon>ecological metagenomes</taxon>
    </lineage>
</organism>
<dbReference type="AlphaFoldDB" id="A0A644W6B9"/>
<accession>A0A644W6B9</accession>
<keyword evidence="1" id="KW-0479">Metal-binding</keyword>
<evidence type="ECO:0000313" key="6">
    <source>
        <dbReference type="EMBL" id="MPL99030.1"/>
    </source>
</evidence>
<dbReference type="EMBL" id="VSSQ01000642">
    <property type="protein sequence ID" value="MPL99030.1"/>
    <property type="molecule type" value="Genomic_DNA"/>
</dbReference>
<keyword evidence="2" id="KW-0547">Nucleotide-binding</keyword>
<dbReference type="InterPro" id="IPR000808">
    <property type="entry name" value="Mrp-like_CS"/>
</dbReference>
<name>A0A644W6B9_9ZZZZ</name>
<dbReference type="GO" id="GO:0140663">
    <property type="term" value="F:ATP-dependent FeS chaperone activity"/>
    <property type="evidence" value="ECO:0007669"/>
    <property type="project" value="InterPro"/>
</dbReference>
<gene>
    <name evidence="6" type="primary">apbC_11</name>
    <name evidence="6" type="ORF">SDC9_45244</name>
</gene>
<dbReference type="PROSITE" id="PS01215">
    <property type="entry name" value="MRP"/>
    <property type="match status" value="1"/>
</dbReference>
<evidence type="ECO:0000256" key="3">
    <source>
        <dbReference type="ARBA" id="ARBA00022840"/>
    </source>
</evidence>
<dbReference type="GO" id="GO:0005524">
    <property type="term" value="F:ATP binding"/>
    <property type="evidence" value="ECO:0007669"/>
    <property type="project" value="UniProtKB-KW"/>
</dbReference>
<evidence type="ECO:0000256" key="2">
    <source>
        <dbReference type="ARBA" id="ARBA00022741"/>
    </source>
</evidence>
<keyword evidence="5" id="KW-0411">Iron-sulfur</keyword>
<dbReference type="SUPFAM" id="SSF52540">
    <property type="entry name" value="P-loop containing nucleoside triphosphate hydrolases"/>
    <property type="match status" value="1"/>
</dbReference>
<dbReference type="Gene3D" id="3.40.50.300">
    <property type="entry name" value="P-loop containing nucleotide triphosphate hydrolases"/>
    <property type="match status" value="1"/>
</dbReference>
<reference evidence="6" key="1">
    <citation type="submission" date="2019-08" db="EMBL/GenBank/DDBJ databases">
        <authorList>
            <person name="Kucharzyk K."/>
            <person name="Murdoch R.W."/>
            <person name="Higgins S."/>
            <person name="Loffler F."/>
        </authorList>
    </citation>
    <scope>NUCLEOTIDE SEQUENCE</scope>
</reference>
<proteinExistence type="inferred from homology"/>
<dbReference type="Pfam" id="PF10609">
    <property type="entry name" value="ParA"/>
    <property type="match status" value="1"/>
</dbReference>
<comment type="caution">
    <text evidence="6">The sequence shown here is derived from an EMBL/GenBank/DDBJ whole genome shotgun (WGS) entry which is preliminary data.</text>
</comment>
<dbReference type="InterPro" id="IPR044304">
    <property type="entry name" value="NUBPL-like"/>
</dbReference>
<evidence type="ECO:0000256" key="1">
    <source>
        <dbReference type="ARBA" id="ARBA00022723"/>
    </source>
</evidence>
<dbReference type="GO" id="GO:0016226">
    <property type="term" value="P:iron-sulfur cluster assembly"/>
    <property type="evidence" value="ECO:0007669"/>
    <property type="project" value="InterPro"/>
</dbReference>
<dbReference type="HAMAP" id="MF_02040">
    <property type="entry name" value="Mrp_NBP35"/>
    <property type="match status" value="1"/>
</dbReference>
<dbReference type="PANTHER" id="PTHR42961">
    <property type="entry name" value="IRON-SULFUR PROTEIN NUBPL"/>
    <property type="match status" value="1"/>
</dbReference>
<sequence>MEKQEQLIKSKPEGIKKIIVVASGKGGVGKSTVAAGLAMSLASEGHSVGLLDADIYGPSIPLLFNLKGKRPFVVEKDGKTYLVPFINFGIKLMSIGFLIDTREPVIWRGPKASSGLSQLLNDTMWGELDYLIIDTPPGTGDIHITILQNMAADGVIFVTTPQIMAMDDVEKAIAMYKNPQIGIPVIGVVENMSWFTPSSHPDEKYFIFGKGGGERLATEFGIPLLAQIPVNENVGVSCDGGKMGDLTTDRQVYEAFMKLIDIIT</sequence>
<protein>
    <submittedName>
        <fullName evidence="6">Iron-sulfur cluster carrier protein</fullName>
    </submittedName>
</protein>
<dbReference type="InterPro" id="IPR019591">
    <property type="entry name" value="Mrp/NBP35_ATP-bd"/>
</dbReference>
<dbReference type="CDD" id="cd02037">
    <property type="entry name" value="Mrp_NBP35"/>
    <property type="match status" value="1"/>
</dbReference>
<evidence type="ECO:0000256" key="5">
    <source>
        <dbReference type="ARBA" id="ARBA00023014"/>
    </source>
</evidence>
<keyword evidence="4" id="KW-0408">Iron</keyword>